<organism evidence="3 4">
    <name type="scientific">Lactococcus cremoris subsp. cremoris GE214</name>
    <dbReference type="NCBI Taxonomy" id="1415168"/>
    <lineage>
        <taxon>Bacteria</taxon>
        <taxon>Bacillati</taxon>
        <taxon>Bacillota</taxon>
        <taxon>Bacilli</taxon>
        <taxon>Lactobacillales</taxon>
        <taxon>Streptococcaceae</taxon>
        <taxon>Lactococcus</taxon>
        <taxon>Lactococcus cremoris subsp. cremoris</taxon>
    </lineage>
</organism>
<dbReference type="RefSeq" id="WP_042747609.1">
    <property type="nucleotide sequence ID" value="NZ_AZSI01000004.1"/>
</dbReference>
<dbReference type="Proteomes" id="UP000028401">
    <property type="component" value="Unassembled WGS sequence"/>
</dbReference>
<name>A0A084AE67_LACLC</name>
<evidence type="ECO:0000313" key="4">
    <source>
        <dbReference type="Proteomes" id="UP000028401"/>
    </source>
</evidence>
<evidence type="ECO:0000256" key="1">
    <source>
        <dbReference type="SAM" id="MobiDB-lite"/>
    </source>
</evidence>
<protein>
    <submittedName>
        <fullName evidence="3">Uncharacterized protein</fullName>
    </submittedName>
</protein>
<gene>
    <name evidence="3" type="ORF">U725_00167</name>
</gene>
<evidence type="ECO:0000256" key="2">
    <source>
        <dbReference type="SAM" id="Phobius"/>
    </source>
</evidence>
<dbReference type="EMBL" id="AZSI01000004">
    <property type="protein sequence ID" value="KEY63596.1"/>
    <property type="molecule type" value="Genomic_DNA"/>
</dbReference>
<dbReference type="PATRIC" id="fig|1415168.3.peg.177"/>
<keyword evidence="2" id="KW-1133">Transmembrane helix</keyword>
<keyword evidence="2" id="KW-0472">Membrane</keyword>
<keyword evidence="2" id="KW-0812">Transmembrane</keyword>
<feature type="region of interest" description="Disordered" evidence="1">
    <location>
        <begin position="1"/>
        <end position="22"/>
    </location>
</feature>
<proteinExistence type="predicted"/>
<feature type="transmembrane region" description="Helical" evidence="2">
    <location>
        <begin position="96"/>
        <end position="115"/>
    </location>
</feature>
<sequence length="119" mass="14026">MELEKIVEQHESQLQQHTKDIQQHSKELARLSDMSVVMQNTINEGLARVDESNRFLREQNMEQLKQNNEIFQAVMGINESKENKEYETKMMTRKNIWRAIFAIGGFVGGFILAYFKIQF</sequence>
<dbReference type="AlphaFoldDB" id="A0A084AE67"/>
<reference evidence="3 4" key="1">
    <citation type="submission" date="2014-06" db="EMBL/GenBank/DDBJ databases">
        <title>Draft genome sequence of the putrescine producing strain Lactococcus lactis subsp cremoris GE214.</title>
        <authorList>
            <person name="Ladero V."/>
            <person name="Linares D.M."/>
            <person name="del Rio B."/>
            <person name="Mayo B."/>
            <person name="Martin M.C."/>
            <person name="Fernandez M."/>
            <person name="Alvarez M.A."/>
        </authorList>
    </citation>
    <scope>NUCLEOTIDE SEQUENCE [LARGE SCALE GENOMIC DNA]</scope>
    <source>
        <strain evidence="3 4">GE214</strain>
    </source>
</reference>
<accession>A0A084AE67</accession>
<evidence type="ECO:0000313" key="3">
    <source>
        <dbReference type="EMBL" id="KEY63596.1"/>
    </source>
</evidence>
<comment type="caution">
    <text evidence="3">The sequence shown here is derived from an EMBL/GenBank/DDBJ whole genome shotgun (WGS) entry which is preliminary data.</text>
</comment>